<evidence type="ECO:0000256" key="1">
    <source>
        <dbReference type="SAM" id="MobiDB-lite"/>
    </source>
</evidence>
<organism evidence="2 3">
    <name type="scientific">Enteroscipio rubneri</name>
    <dbReference type="NCBI Taxonomy" id="2070686"/>
    <lineage>
        <taxon>Bacteria</taxon>
        <taxon>Bacillati</taxon>
        <taxon>Actinomycetota</taxon>
        <taxon>Coriobacteriia</taxon>
        <taxon>Eggerthellales</taxon>
        <taxon>Eggerthellaceae</taxon>
        <taxon>Enteroscipio</taxon>
    </lineage>
</organism>
<comment type="caution">
    <text evidence="2">The sequence shown here is derived from an EMBL/GenBank/DDBJ whole genome shotgun (WGS) entry which is preliminary data.</text>
</comment>
<evidence type="ECO:0000313" key="3">
    <source>
        <dbReference type="Proteomes" id="UP000236197"/>
    </source>
</evidence>
<reference evidence="3" key="1">
    <citation type="submission" date="2018-01" db="EMBL/GenBank/DDBJ databases">
        <title>Rubneribacter badeniensis gen. nov., sp. nov., and Colonibacter rubneri, gen. nov., sp. nov., WGS of new members of the Eggerthellaceae.</title>
        <authorList>
            <person name="Danylec N."/>
            <person name="Stoll D.A."/>
            <person name="Doetsch A."/>
            <person name="Kulling S.E."/>
            <person name="Huch M."/>
        </authorList>
    </citation>
    <scope>NUCLEOTIDE SEQUENCE [LARGE SCALE GENOMIC DNA]</scope>
    <source>
        <strain evidence="3">ResAG-96</strain>
    </source>
</reference>
<sequence>MSTEDATVPAVDETGLGEDAFEVPEADRLFAPPTPEEAEHALRDLVWGEHFVCTRMAAARGNSTMYLYSLREAAAFLLDGNSGSASLGSSGSFAWVEFDRFVAWLRDVLGDTAFANVLEERLGGCETYNDKIEVLRQLLDLRMTQYRPYLPSDEGEGAGDEGADEDENEEEQA</sequence>
<feature type="compositionally biased region" description="Acidic residues" evidence="1">
    <location>
        <begin position="153"/>
        <end position="173"/>
    </location>
</feature>
<dbReference type="Proteomes" id="UP000236197">
    <property type="component" value="Unassembled WGS sequence"/>
</dbReference>
<accession>A0A2K2UBU2</accession>
<keyword evidence="3" id="KW-1185">Reference proteome</keyword>
<dbReference type="OrthoDB" id="3174993at2"/>
<evidence type="ECO:0000313" key="2">
    <source>
        <dbReference type="EMBL" id="PNV67801.1"/>
    </source>
</evidence>
<dbReference type="EMBL" id="PPEK01000005">
    <property type="protein sequence ID" value="PNV67801.1"/>
    <property type="molecule type" value="Genomic_DNA"/>
</dbReference>
<dbReference type="RefSeq" id="WP_103264855.1">
    <property type="nucleotide sequence ID" value="NZ_CABMLE010000005.1"/>
</dbReference>
<feature type="region of interest" description="Disordered" evidence="1">
    <location>
        <begin position="149"/>
        <end position="173"/>
    </location>
</feature>
<protein>
    <submittedName>
        <fullName evidence="2">Uncharacterized protein</fullName>
    </submittedName>
</protein>
<dbReference type="AlphaFoldDB" id="A0A2K2UBU2"/>
<gene>
    <name evidence="2" type="ORF">C2L71_05865</name>
</gene>
<name>A0A2K2UBU2_9ACTN</name>
<proteinExistence type="predicted"/>